<evidence type="ECO:0000256" key="1">
    <source>
        <dbReference type="SAM" id="Phobius"/>
    </source>
</evidence>
<evidence type="ECO:0000313" key="2">
    <source>
        <dbReference type="EMBL" id="PKU74716.1"/>
    </source>
</evidence>
<keyword evidence="1" id="KW-1133">Transmembrane helix</keyword>
<evidence type="ECO:0000313" key="3">
    <source>
        <dbReference type="Proteomes" id="UP000233837"/>
    </source>
</evidence>
<accession>A0A2I0WGC1</accession>
<reference evidence="2 3" key="1">
    <citation type="journal article" date="2016" name="Sci. Rep.">
        <title>The Dendrobium catenatum Lindl. genome sequence provides insights into polysaccharide synthase, floral development and adaptive evolution.</title>
        <authorList>
            <person name="Zhang G.Q."/>
            <person name="Xu Q."/>
            <person name="Bian C."/>
            <person name="Tsai W.C."/>
            <person name="Yeh C.M."/>
            <person name="Liu K.W."/>
            <person name="Yoshida K."/>
            <person name="Zhang L.S."/>
            <person name="Chang S.B."/>
            <person name="Chen F."/>
            <person name="Shi Y."/>
            <person name="Su Y.Y."/>
            <person name="Zhang Y.Q."/>
            <person name="Chen L.J."/>
            <person name="Yin Y."/>
            <person name="Lin M."/>
            <person name="Huang H."/>
            <person name="Deng H."/>
            <person name="Wang Z.W."/>
            <person name="Zhu S.L."/>
            <person name="Zhao X."/>
            <person name="Deng C."/>
            <person name="Niu S.C."/>
            <person name="Huang J."/>
            <person name="Wang M."/>
            <person name="Liu G.H."/>
            <person name="Yang H.J."/>
            <person name="Xiao X.J."/>
            <person name="Hsiao Y.Y."/>
            <person name="Wu W.L."/>
            <person name="Chen Y.Y."/>
            <person name="Mitsuda N."/>
            <person name="Ohme-Takagi M."/>
            <person name="Luo Y.B."/>
            <person name="Van de Peer Y."/>
            <person name="Liu Z.J."/>
        </authorList>
    </citation>
    <scope>NUCLEOTIDE SEQUENCE [LARGE SCALE GENOMIC DNA]</scope>
    <source>
        <tissue evidence="2">The whole plant</tissue>
    </source>
</reference>
<organism evidence="2 3">
    <name type="scientific">Dendrobium catenatum</name>
    <dbReference type="NCBI Taxonomy" id="906689"/>
    <lineage>
        <taxon>Eukaryota</taxon>
        <taxon>Viridiplantae</taxon>
        <taxon>Streptophyta</taxon>
        <taxon>Embryophyta</taxon>
        <taxon>Tracheophyta</taxon>
        <taxon>Spermatophyta</taxon>
        <taxon>Magnoliopsida</taxon>
        <taxon>Liliopsida</taxon>
        <taxon>Asparagales</taxon>
        <taxon>Orchidaceae</taxon>
        <taxon>Epidendroideae</taxon>
        <taxon>Malaxideae</taxon>
        <taxon>Dendrobiinae</taxon>
        <taxon>Dendrobium</taxon>
    </lineage>
</organism>
<protein>
    <submittedName>
        <fullName evidence="2">Uncharacterized protein</fullName>
    </submittedName>
</protein>
<gene>
    <name evidence="2" type="ORF">MA16_Dca004907</name>
</gene>
<name>A0A2I0WGC1_9ASPA</name>
<feature type="transmembrane region" description="Helical" evidence="1">
    <location>
        <begin position="217"/>
        <end position="236"/>
    </location>
</feature>
<dbReference type="AlphaFoldDB" id="A0A2I0WGC1"/>
<proteinExistence type="predicted"/>
<keyword evidence="3" id="KW-1185">Reference proteome</keyword>
<feature type="transmembrane region" description="Helical" evidence="1">
    <location>
        <begin position="140"/>
        <end position="165"/>
    </location>
</feature>
<feature type="transmembrane region" description="Helical" evidence="1">
    <location>
        <begin position="63"/>
        <end position="88"/>
    </location>
</feature>
<feature type="transmembrane region" description="Helical" evidence="1">
    <location>
        <begin position="172"/>
        <end position="197"/>
    </location>
</feature>
<reference evidence="2 3" key="2">
    <citation type="journal article" date="2017" name="Nature">
        <title>The Apostasia genome and the evolution of orchids.</title>
        <authorList>
            <person name="Zhang G.Q."/>
            <person name="Liu K.W."/>
            <person name="Li Z."/>
            <person name="Lohaus R."/>
            <person name="Hsiao Y.Y."/>
            <person name="Niu S.C."/>
            <person name="Wang J.Y."/>
            <person name="Lin Y.C."/>
            <person name="Xu Q."/>
            <person name="Chen L.J."/>
            <person name="Yoshida K."/>
            <person name="Fujiwara S."/>
            <person name="Wang Z.W."/>
            <person name="Zhang Y.Q."/>
            <person name="Mitsuda N."/>
            <person name="Wang M."/>
            <person name="Liu G.H."/>
            <person name="Pecoraro L."/>
            <person name="Huang H.X."/>
            <person name="Xiao X.J."/>
            <person name="Lin M."/>
            <person name="Wu X.Y."/>
            <person name="Wu W.L."/>
            <person name="Chen Y.Y."/>
            <person name="Chang S.B."/>
            <person name="Sakamoto S."/>
            <person name="Ohme-Takagi M."/>
            <person name="Yagi M."/>
            <person name="Zeng S.J."/>
            <person name="Shen C.Y."/>
            <person name="Yeh C.M."/>
            <person name="Luo Y.B."/>
            <person name="Tsai W.C."/>
            <person name="Van de Peer Y."/>
            <person name="Liu Z.J."/>
        </authorList>
    </citation>
    <scope>NUCLEOTIDE SEQUENCE [LARGE SCALE GENOMIC DNA]</scope>
    <source>
        <tissue evidence="2">The whole plant</tissue>
    </source>
</reference>
<dbReference type="EMBL" id="KZ502668">
    <property type="protein sequence ID" value="PKU74716.1"/>
    <property type="molecule type" value="Genomic_DNA"/>
</dbReference>
<dbReference type="Proteomes" id="UP000233837">
    <property type="component" value="Unassembled WGS sequence"/>
</dbReference>
<keyword evidence="1" id="KW-0472">Membrane</keyword>
<sequence>MSIVPYDEQRRCLIVPDIILYEQGGEREYYKGFSAFPRGAKGELLLVLKYPERRTPGSGRREYGVFIIRGIPLYFLHFIFSLGMTTFASGGPNFMEDDMHLILEEGVLDNTAIDLGSKEIVEEGHIFKDGDLPQELSMGFFGILLEVVPWIHSGIVFSSFSWFGFCGCALHFLWVLAHLVYCFSLGMVPLCLVGIGIRLDFSFKAVAIHIKLDVKWLYIWIILVSFIYAIVDYGQWSTSAGFAIRFHGCLPDS</sequence>
<keyword evidence="1" id="KW-0812">Transmembrane</keyword>